<proteinExistence type="predicted"/>
<organism evidence="1 2">
    <name type="scientific">Elysia crispata</name>
    <name type="common">lettuce slug</name>
    <dbReference type="NCBI Taxonomy" id="231223"/>
    <lineage>
        <taxon>Eukaryota</taxon>
        <taxon>Metazoa</taxon>
        <taxon>Spiralia</taxon>
        <taxon>Lophotrochozoa</taxon>
        <taxon>Mollusca</taxon>
        <taxon>Gastropoda</taxon>
        <taxon>Heterobranchia</taxon>
        <taxon>Euthyneura</taxon>
        <taxon>Panpulmonata</taxon>
        <taxon>Sacoglossa</taxon>
        <taxon>Placobranchoidea</taxon>
        <taxon>Plakobranchidae</taxon>
        <taxon>Elysia</taxon>
    </lineage>
</organism>
<accession>A0AAE0ZG71</accession>
<sequence length="166" mass="19419">MCQSIEHKNHYTRARKKYQQDSKYTHVDDEIYLSADLQKVISLPRMGGFKLAIFNKRLTVFNETLAELGTGKSSYATIWHEATSGRMDEDIASVFYAYLHKVRDMKKVVIWLYNCGAHNKNCCFFSMLAYLIYSEKVMHDMIELNTLRRDMHTCLQIQSTSKLKKS</sequence>
<evidence type="ECO:0000313" key="1">
    <source>
        <dbReference type="EMBL" id="KAK3768755.1"/>
    </source>
</evidence>
<dbReference type="AlphaFoldDB" id="A0AAE0ZG71"/>
<evidence type="ECO:0000313" key="2">
    <source>
        <dbReference type="Proteomes" id="UP001283361"/>
    </source>
</evidence>
<protein>
    <submittedName>
        <fullName evidence="1">Uncharacterized protein</fullName>
    </submittedName>
</protein>
<comment type="caution">
    <text evidence="1">The sequence shown here is derived from an EMBL/GenBank/DDBJ whole genome shotgun (WGS) entry which is preliminary data.</text>
</comment>
<reference evidence="1" key="1">
    <citation type="journal article" date="2023" name="G3 (Bethesda)">
        <title>A reference genome for the long-term kleptoplast-retaining sea slug Elysia crispata morphotype clarki.</title>
        <authorList>
            <person name="Eastman K.E."/>
            <person name="Pendleton A.L."/>
            <person name="Shaikh M.A."/>
            <person name="Suttiyut T."/>
            <person name="Ogas R."/>
            <person name="Tomko P."/>
            <person name="Gavelis G."/>
            <person name="Widhalm J.R."/>
            <person name="Wisecaver J.H."/>
        </authorList>
    </citation>
    <scope>NUCLEOTIDE SEQUENCE</scope>
    <source>
        <strain evidence="1">ECLA1</strain>
    </source>
</reference>
<name>A0AAE0ZG71_9GAST</name>
<gene>
    <name evidence="1" type="ORF">RRG08_061214</name>
</gene>
<dbReference type="EMBL" id="JAWDGP010004017">
    <property type="protein sequence ID" value="KAK3768755.1"/>
    <property type="molecule type" value="Genomic_DNA"/>
</dbReference>
<keyword evidence="2" id="KW-1185">Reference proteome</keyword>
<dbReference type="Proteomes" id="UP001283361">
    <property type="component" value="Unassembled WGS sequence"/>
</dbReference>